<dbReference type="PANTHER" id="PTHR12176:SF78">
    <property type="entry name" value="EEF1A LYSINE AND N-TERMINAL METHYLTRANSFERASE"/>
    <property type="match status" value="1"/>
</dbReference>
<dbReference type="PANTHER" id="PTHR12176">
    <property type="entry name" value="SAM-DEPENDENT METHYLTRANSFERASE SUPERFAMILY PROTEIN"/>
    <property type="match status" value="1"/>
</dbReference>
<dbReference type="FunFam" id="3.40.50.150:FF:000110">
    <property type="entry name" value="methyltransferase-like protein 13 isoform X1"/>
    <property type="match status" value="1"/>
</dbReference>
<dbReference type="InterPro" id="IPR029063">
    <property type="entry name" value="SAM-dependent_MTases_sf"/>
</dbReference>
<evidence type="ECO:0000256" key="4">
    <source>
        <dbReference type="ARBA" id="ARBA00023268"/>
    </source>
</evidence>
<dbReference type="Proteomes" id="UP001154078">
    <property type="component" value="Chromosome 5"/>
</dbReference>
<keyword evidence="4" id="KW-0511">Multifunctional enzyme</keyword>
<dbReference type="CDD" id="cd02440">
    <property type="entry name" value="AdoMet_MTases"/>
    <property type="match status" value="2"/>
</dbReference>
<evidence type="ECO:0000256" key="3">
    <source>
        <dbReference type="ARBA" id="ARBA00022679"/>
    </source>
</evidence>
<gene>
    <name evidence="6" type="ORF">MELIAE_LOCUS7855</name>
</gene>
<reference evidence="6" key="1">
    <citation type="submission" date="2021-12" db="EMBL/GenBank/DDBJ databases">
        <authorList>
            <person name="King R."/>
        </authorList>
    </citation>
    <scope>NUCLEOTIDE SEQUENCE</scope>
</reference>
<dbReference type="AlphaFoldDB" id="A0A9P0B9C9"/>
<evidence type="ECO:0000313" key="6">
    <source>
        <dbReference type="EMBL" id="CAH0557061.1"/>
    </source>
</evidence>
<proteinExistence type="inferred from homology"/>
<evidence type="ECO:0000256" key="1">
    <source>
        <dbReference type="ARBA" id="ARBA00008361"/>
    </source>
</evidence>
<keyword evidence="2" id="KW-0489">Methyltransferase</keyword>
<dbReference type="OrthoDB" id="411785at2759"/>
<sequence>MNLLPKTKEEFKQKEYWDSFFQKRGNKAFEWYGEYPELAEHLHKYTKKQDEILIAGCGNSTLGRDLYDIGYEKITNIDISQIAIRQMLSQTEKDRPNLKYLHMDALNTTFENETFNVILDKGTLDALMPNDDEETVNNVRKYFAEIERILKVGGRYVCISLLQAHILDIILNYFPSNNWMFRAVRCFDAEKKATDNGENSMPVFIVVCTKFKALPRKILELNLGSADKMQRLESTEEVKTHVSSTQQAAFICSGLKRSSLSDDLEVTLDLYQPGDSTKPRFTVYVVDINPEPKNSQYAAFIVPQGREAEWLFSTKAGRKHLVKMTKHNRLTIVTMHRGHKYESFEAVQNELTDTVCNLAPSALTNKKIPFLSLGSDVGKRTIRHEGNSEFSGDYIIEDVETDNREKFRRLYYLSTQLVIQSEARLKTIRTRKGQLKEIVDLTYLTCKHHVYMSLGAHLAVSAQNNLLAVIGLGGGGLCSFLHKFLPDSKVLGVDIDKDMLKIAMEWFSFQQNEKLGARIEDGVQFIKEKAQNGEKLNAILFDVDSKDTSIGMSCPPKAFLENEVLENIVKILDKSGLFILNAVIRDQSLRPTIIKNLRHKFITLISYKLEDDLNEIIICSNDKISEDKIKHNLTESCTVLNKFFKKNNLNDCTIDIPNFLNSLKINS</sequence>
<comment type="similarity">
    <text evidence="1">Belongs to the methyltransferase superfamily.</text>
</comment>
<dbReference type="GO" id="GO:0008757">
    <property type="term" value="F:S-adenosylmethionine-dependent methyltransferase activity"/>
    <property type="evidence" value="ECO:0007669"/>
    <property type="project" value="InterPro"/>
</dbReference>
<dbReference type="InterPro" id="IPR013216">
    <property type="entry name" value="Methyltransf_11"/>
</dbReference>
<keyword evidence="3" id="KW-0808">Transferase</keyword>
<dbReference type="Gene3D" id="3.40.50.150">
    <property type="entry name" value="Vaccinia Virus protein VP39"/>
    <property type="match status" value="2"/>
</dbReference>
<organism evidence="6 7">
    <name type="scientific">Brassicogethes aeneus</name>
    <name type="common">Rape pollen beetle</name>
    <name type="synonym">Meligethes aeneus</name>
    <dbReference type="NCBI Taxonomy" id="1431903"/>
    <lineage>
        <taxon>Eukaryota</taxon>
        <taxon>Metazoa</taxon>
        <taxon>Ecdysozoa</taxon>
        <taxon>Arthropoda</taxon>
        <taxon>Hexapoda</taxon>
        <taxon>Insecta</taxon>
        <taxon>Pterygota</taxon>
        <taxon>Neoptera</taxon>
        <taxon>Endopterygota</taxon>
        <taxon>Coleoptera</taxon>
        <taxon>Polyphaga</taxon>
        <taxon>Cucujiformia</taxon>
        <taxon>Nitidulidae</taxon>
        <taxon>Meligethinae</taxon>
        <taxon>Brassicogethes</taxon>
    </lineage>
</organism>
<feature type="domain" description="Methyltransferase type 11" evidence="5">
    <location>
        <begin position="55"/>
        <end position="158"/>
    </location>
</feature>
<dbReference type="SUPFAM" id="SSF53335">
    <property type="entry name" value="S-adenosyl-L-methionine-dependent methyltransferases"/>
    <property type="match status" value="2"/>
</dbReference>
<dbReference type="InterPro" id="IPR051419">
    <property type="entry name" value="Lys/N-term_MeTrsfase_sf"/>
</dbReference>
<accession>A0A9P0B9C9</accession>
<protein>
    <recommendedName>
        <fullName evidence="5">Methyltransferase type 11 domain-containing protein</fullName>
    </recommendedName>
</protein>
<dbReference type="GO" id="GO:0032259">
    <property type="term" value="P:methylation"/>
    <property type="evidence" value="ECO:0007669"/>
    <property type="project" value="UniProtKB-KW"/>
</dbReference>
<evidence type="ECO:0000256" key="2">
    <source>
        <dbReference type="ARBA" id="ARBA00022603"/>
    </source>
</evidence>
<evidence type="ECO:0000259" key="5">
    <source>
        <dbReference type="Pfam" id="PF08241"/>
    </source>
</evidence>
<name>A0A9P0B9C9_BRAAE</name>
<evidence type="ECO:0000313" key="7">
    <source>
        <dbReference type="Proteomes" id="UP001154078"/>
    </source>
</evidence>
<dbReference type="Pfam" id="PF08241">
    <property type="entry name" value="Methyltransf_11"/>
    <property type="match status" value="1"/>
</dbReference>
<keyword evidence="7" id="KW-1185">Reference proteome</keyword>
<dbReference type="EMBL" id="OV121136">
    <property type="protein sequence ID" value="CAH0557061.1"/>
    <property type="molecule type" value="Genomic_DNA"/>
</dbReference>